<dbReference type="InterPro" id="IPR006059">
    <property type="entry name" value="SBP"/>
</dbReference>
<gene>
    <name evidence="2" type="ORF">LR394_37400</name>
</gene>
<dbReference type="EMBL" id="JAJOMB010000031">
    <property type="protein sequence ID" value="MCD5316590.1"/>
    <property type="molecule type" value="Genomic_DNA"/>
</dbReference>
<name>A0A9X1NLL5_9ACTN</name>
<dbReference type="Gene3D" id="3.40.190.10">
    <property type="entry name" value="Periplasmic binding protein-like II"/>
    <property type="match status" value="2"/>
</dbReference>
<proteinExistence type="predicted"/>
<feature type="chain" id="PRO_5040814621" evidence="1">
    <location>
        <begin position="25"/>
        <end position="440"/>
    </location>
</feature>
<feature type="signal peptide" evidence="1">
    <location>
        <begin position="1"/>
        <end position="24"/>
    </location>
</feature>
<accession>A0A9X1NLL5</accession>
<reference evidence="2" key="1">
    <citation type="submission" date="2021-11" db="EMBL/GenBank/DDBJ databases">
        <title>Streptomyces corallinus and Kineosporia corallina sp. nov., two new coral-derived marine actinobacteria.</title>
        <authorList>
            <person name="Buangrab K."/>
            <person name="Sutthacheep M."/>
            <person name="Yeemin T."/>
            <person name="Harunari E."/>
            <person name="Igarashi Y."/>
            <person name="Sripreechasak P."/>
            <person name="Kanchanasin P."/>
            <person name="Tanasupawat S."/>
            <person name="Phongsopitanun W."/>
        </authorList>
    </citation>
    <scope>NUCLEOTIDE SEQUENCE</scope>
    <source>
        <strain evidence="2">JCM 31032</strain>
    </source>
</reference>
<dbReference type="AlphaFoldDB" id="A0A9X1NLL5"/>
<protein>
    <submittedName>
        <fullName evidence="2">Extracellular solute-binding protein</fullName>
    </submittedName>
</protein>
<sequence length="440" mass="47545">MSTRFSRRVLFGGAIAAASAVVLAGCGVGEETADVALSNEEVTLRFSWWGSDSRHELTNQLIDAFEKENPKIKVKGEFSDWVGYWDRMATTFAANDAPDIVQMDELYLRTYADRNSLLDLGKTTEFLNTDGFSDVSLAAGQAGGTQYALPIGNGSLSVVANKTVLDELKIDLPDDKTWTWDDYAKISAEISEKSGGKVVGSGIVGSEASLISIYARQQGGSLFDDNGKVTLKPEQLTPLWQMNKDMAGKGMPSAEATAEQMSAPLNQTWLVLGKQAFNFNYNTQITSLQAAAPDQEFVLLQMPQSAGSDQTGFYYKPSMYWAISARTEHPAEAAKFLDFLANSETAAKIQGTDRGIPANEDSLAAIRPDLDPSSELAAKFNDQVKDLVQDPPALTPAGASDINAMIQRQAQEVLFDRATPEEASTKFIEELTAAVDAAAS</sequence>
<dbReference type="SUPFAM" id="SSF53850">
    <property type="entry name" value="Periplasmic binding protein-like II"/>
    <property type="match status" value="1"/>
</dbReference>
<keyword evidence="3" id="KW-1185">Reference proteome</keyword>
<organism evidence="2 3">
    <name type="scientific">Kineosporia babensis</name>
    <dbReference type="NCBI Taxonomy" id="499548"/>
    <lineage>
        <taxon>Bacteria</taxon>
        <taxon>Bacillati</taxon>
        <taxon>Actinomycetota</taxon>
        <taxon>Actinomycetes</taxon>
        <taxon>Kineosporiales</taxon>
        <taxon>Kineosporiaceae</taxon>
        <taxon>Kineosporia</taxon>
    </lineage>
</organism>
<comment type="caution">
    <text evidence="2">The sequence shown here is derived from an EMBL/GenBank/DDBJ whole genome shotgun (WGS) entry which is preliminary data.</text>
</comment>
<dbReference type="PROSITE" id="PS51318">
    <property type="entry name" value="TAT"/>
    <property type="match status" value="1"/>
</dbReference>
<evidence type="ECO:0000313" key="3">
    <source>
        <dbReference type="Proteomes" id="UP001138997"/>
    </source>
</evidence>
<dbReference type="PANTHER" id="PTHR43649">
    <property type="entry name" value="ARABINOSE-BINDING PROTEIN-RELATED"/>
    <property type="match status" value="1"/>
</dbReference>
<evidence type="ECO:0000313" key="2">
    <source>
        <dbReference type="EMBL" id="MCD5316590.1"/>
    </source>
</evidence>
<dbReference type="Pfam" id="PF01547">
    <property type="entry name" value="SBP_bac_1"/>
    <property type="match status" value="1"/>
</dbReference>
<dbReference type="RefSeq" id="WP_231449441.1">
    <property type="nucleotide sequence ID" value="NZ_JAJOMB010000031.1"/>
</dbReference>
<keyword evidence="1" id="KW-0732">Signal</keyword>
<dbReference type="Proteomes" id="UP001138997">
    <property type="component" value="Unassembled WGS sequence"/>
</dbReference>
<evidence type="ECO:0000256" key="1">
    <source>
        <dbReference type="SAM" id="SignalP"/>
    </source>
</evidence>
<dbReference type="InterPro" id="IPR006311">
    <property type="entry name" value="TAT_signal"/>
</dbReference>
<dbReference type="PANTHER" id="PTHR43649:SF11">
    <property type="entry name" value="ABC TRANSPORTER SUBSTRATE-BINDING PROTEIN YESO-RELATED"/>
    <property type="match status" value="1"/>
</dbReference>
<dbReference type="PROSITE" id="PS51257">
    <property type="entry name" value="PROKAR_LIPOPROTEIN"/>
    <property type="match status" value="1"/>
</dbReference>
<dbReference type="InterPro" id="IPR050490">
    <property type="entry name" value="Bact_solute-bd_prot1"/>
</dbReference>